<organism evidence="2 3">
    <name type="scientific">Alienimonas chondri</name>
    <dbReference type="NCBI Taxonomy" id="2681879"/>
    <lineage>
        <taxon>Bacteria</taxon>
        <taxon>Pseudomonadati</taxon>
        <taxon>Planctomycetota</taxon>
        <taxon>Planctomycetia</taxon>
        <taxon>Planctomycetales</taxon>
        <taxon>Planctomycetaceae</taxon>
        <taxon>Alienimonas</taxon>
    </lineage>
</organism>
<proteinExistence type="predicted"/>
<sequence>MVGSPTDLSWAPQTMGGPGFQPRQAPYGQPGMSFSPSPAYGGESIDTPGPIYVGDPTYAAGPMYGHGPTFVENHTYAPVVSGGLIAPPPLACETDHCGRGYGAFDGPPPDAFANALSVRLDTPHSAALLDFQNRQTDKQLLLLGSIPTVVPRPVLVPAAQMRLSGIAGRTNTPGKFGYLGRFPTDFTGTTATDLRILQANLAATAYFTPWVTGYVETLFSDVFSFPTFNQGSFQVRQAYAVFGNARKSPLYAFIGKKSVSYGDFGSLSPFSQAMPWHYFNALGEGGGVGYVKGGLHVVLTGLSGGRGVRTSDSPTKGKVNNYAVNASYAGCVGEFEYLVGAGYLDGTIYNAKTAEHIDVDASGPQNGAWDVNGTLRWRRATVAAEYVQTVKNWPVTDYEVSAWKAESAYDISALGRPLRLSTSYSVGKQAQDGLEFDRNAQLVLGAGWQVNPNALLSLEYVRSIGFAPLIALTAPTVSDRDVRQNSVVLGVSLVL</sequence>
<accession>A0ABX1VE99</accession>
<gene>
    <name evidence="2" type="ORF">LzC2_23890</name>
</gene>
<name>A0ABX1VE99_9PLAN</name>
<evidence type="ECO:0000313" key="3">
    <source>
        <dbReference type="Proteomes" id="UP000609651"/>
    </source>
</evidence>
<dbReference type="NCBIfam" id="NF033652">
    <property type="entry name" value="LbtU_sider_porin"/>
    <property type="match status" value="1"/>
</dbReference>
<keyword evidence="3" id="KW-1185">Reference proteome</keyword>
<protein>
    <recommendedName>
        <fullName evidence="4">Porin</fullName>
    </recommendedName>
</protein>
<dbReference type="InterPro" id="IPR023614">
    <property type="entry name" value="Porin_dom_sf"/>
</dbReference>
<dbReference type="Proteomes" id="UP000609651">
    <property type="component" value="Unassembled WGS sequence"/>
</dbReference>
<reference evidence="2 3" key="1">
    <citation type="journal article" date="2020" name="Syst. Appl. Microbiol.">
        <title>Alienimonas chondri sp. nov., a novel planctomycete isolated from the biofilm of the red alga Chondrus crispus.</title>
        <authorList>
            <person name="Vitorino I."/>
            <person name="Albuquerque L."/>
            <person name="Wiegand S."/>
            <person name="Kallscheuer N."/>
            <person name="da Costa M.S."/>
            <person name="Lobo-da-Cunha A."/>
            <person name="Jogler C."/>
            <person name="Lage O.M."/>
        </authorList>
    </citation>
    <scope>NUCLEOTIDE SEQUENCE [LARGE SCALE GENOMIC DNA]</scope>
    <source>
        <strain evidence="2 3">LzC2</strain>
    </source>
</reference>
<dbReference type="Gene3D" id="2.40.160.10">
    <property type="entry name" value="Porin"/>
    <property type="match status" value="1"/>
</dbReference>
<dbReference type="SUPFAM" id="SSF56935">
    <property type="entry name" value="Porins"/>
    <property type="match status" value="1"/>
</dbReference>
<evidence type="ECO:0008006" key="4">
    <source>
        <dbReference type="Google" id="ProtNLM"/>
    </source>
</evidence>
<feature type="region of interest" description="Disordered" evidence="1">
    <location>
        <begin position="1"/>
        <end position="40"/>
    </location>
</feature>
<dbReference type="EMBL" id="WTPX01000072">
    <property type="protein sequence ID" value="NNJ26306.1"/>
    <property type="molecule type" value="Genomic_DNA"/>
</dbReference>
<evidence type="ECO:0000313" key="2">
    <source>
        <dbReference type="EMBL" id="NNJ26306.1"/>
    </source>
</evidence>
<comment type="caution">
    <text evidence="2">The sequence shown here is derived from an EMBL/GenBank/DDBJ whole genome shotgun (WGS) entry which is preliminary data.</text>
</comment>
<evidence type="ECO:0000256" key="1">
    <source>
        <dbReference type="SAM" id="MobiDB-lite"/>
    </source>
</evidence>